<dbReference type="InterPro" id="IPR039123">
    <property type="entry name" value="PPTC7"/>
</dbReference>
<comment type="catalytic activity">
    <reaction evidence="1">
        <text>O-phospho-L-threonyl-[protein] + H2O = L-threonyl-[protein] + phosphate</text>
        <dbReference type="Rhea" id="RHEA:47004"/>
        <dbReference type="Rhea" id="RHEA-COMP:11060"/>
        <dbReference type="Rhea" id="RHEA-COMP:11605"/>
        <dbReference type="ChEBI" id="CHEBI:15377"/>
        <dbReference type="ChEBI" id="CHEBI:30013"/>
        <dbReference type="ChEBI" id="CHEBI:43474"/>
        <dbReference type="ChEBI" id="CHEBI:61977"/>
        <dbReference type="EC" id="3.1.3.16"/>
    </reaction>
</comment>
<dbReference type="SMART" id="SM00332">
    <property type="entry name" value="PP2Cc"/>
    <property type="match status" value="1"/>
</dbReference>
<comment type="catalytic activity">
    <reaction evidence="1">
        <text>O-phospho-L-seryl-[protein] + H2O = L-seryl-[protein] + phosphate</text>
        <dbReference type="Rhea" id="RHEA:20629"/>
        <dbReference type="Rhea" id="RHEA-COMP:9863"/>
        <dbReference type="Rhea" id="RHEA-COMP:11604"/>
        <dbReference type="ChEBI" id="CHEBI:15377"/>
        <dbReference type="ChEBI" id="CHEBI:29999"/>
        <dbReference type="ChEBI" id="CHEBI:43474"/>
        <dbReference type="ChEBI" id="CHEBI:83421"/>
        <dbReference type="EC" id="3.1.3.16"/>
    </reaction>
</comment>
<reference evidence="3 4" key="1">
    <citation type="submission" date="2022-07" db="EMBL/GenBank/DDBJ databases">
        <title>Genome-wide signatures of adaptation to extreme environments.</title>
        <authorList>
            <person name="Cho C.H."/>
            <person name="Yoon H.S."/>
        </authorList>
    </citation>
    <scope>NUCLEOTIDE SEQUENCE [LARGE SCALE GENOMIC DNA]</scope>
    <source>
        <strain evidence="3 4">108.79 E11</strain>
    </source>
</reference>
<keyword evidence="1" id="KW-0460">Magnesium</keyword>
<keyword evidence="1" id="KW-0464">Manganese</keyword>
<dbReference type="Pfam" id="PF07228">
    <property type="entry name" value="SpoIIE"/>
    <property type="match status" value="1"/>
</dbReference>
<dbReference type="EMBL" id="JANCYU010000015">
    <property type="protein sequence ID" value="KAK4523456.1"/>
    <property type="molecule type" value="Genomic_DNA"/>
</dbReference>
<comment type="similarity">
    <text evidence="1">Belongs to the PP2C family.</text>
</comment>
<dbReference type="GO" id="GO:0004722">
    <property type="term" value="F:protein serine/threonine phosphatase activity"/>
    <property type="evidence" value="ECO:0007669"/>
    <property type="project" value="UniProtKB-EC"/>
</dbReference>
<comment type="caution">
    <text evidence="3">The sequence shown here is derived from an EMBL/GenBank/DDBJ whole genome shotgun (WGS) entry which is preliminary data.</text>
</comment>
<dbReference type="EC" id="3.1.3.16" evidence="1"/>
<dbReference type="PANTHER" id="PTHR12320">
    <property type="entry name" value="PROTEIN PHOSPHATASE 2C"/>
    <property type="match status" value="1"/>
</dbReference>
<dbReference type="InterPro" id="IPR036457">
    <property type="entry name" value="PPM-type-like_dom_sf"/>
</dbReference>
<evidence type="ECO:0000256" key="1">
    <source>
        <dbReference type="RuleBase" id="RU366020"/>
    </source>
</evidence>
<keyword evidence="1" id="KW-0479">Metal-binding</keyword>
<evidence type="ECO:0000259" key="2">
    <source>
        <dbReference type="PROSITE" id="PS51746"/>
    </source>
</evidence>
<evidence type="ECO:0000313" key="3">
    <source>
        <dbReference type="EMBL" id="KAK4523456.1"/>
    </source>
</evidence>
<dbReference type="InterPro" id="IPR001932">
    <property type="entry name" value="PPM-type_phosphatase-like_dom"/>
</dbReference>
<feature type="domain" description="PPM-type phosphatase" evidence="2">
    <location>
        <begin position="37"/>
        <end position="272"/>
    </location>
</feature>
<keyword evidence="1" id="KW-0904">Protein phosphatase</keyword>
<comment type="cofactor">
    <cofactor evidence="1">
        <name>Mg(2+)</name>
        <dbReference type="ChEBI" id="CHEBI:18420"/>
    </cofactor>
</comment>
<dbReference type="GO" id="GO:0046872">
    <property type="term" value="F:metal ion binding"/>
    <property type="evidence" value="ECO:0007669"/>
    <property type="project" value="UniProtKB-UniRule"/>
</dbReference>
<dbReference type="Gene3D" id="3.60.40.10">
    <property type="entry name" value="PPM-type phosphatase domain"/>
    <property type="match status" value="1"/>
</dbReference>
<organism evidence="3 4">
    <name type="scientific">Galdieria yellowstonensis</name>
    <dbReference type="NCBI Taxonomy" id="3028027"/>
    <lineage>
        <taxon>Eukaryota</taxon>
        <taxon>Rhodophyta</taxon>
        <taxon>Bangiophyceae</taxon>
        <taxon>Galdieriales</taxon>
        <taxon>Galdieriaceae</taxon>
        <taxon>Galdieria</taxon>
    </lineage>
</organism>
<proteinExistence type="inferred from homology"/>
<sequence length="274" mass="30158">MRYSFFGNRLVGTFSKKYCPQRKDNTWSILSRWIHLQWGVSELPHPDKSGKGEDAYFVQDNAAGVFDGVGGWESKGVDPSLYPNELAKKTAEMVKLKGPCHVVEALEYAAQHTSAVGSSTAAVVGYCKEKDRLVGLNLGDSGFLQIRNGTVLCRTTEQQHFFNCPFQLGTGSRNVVQDGEFIEWSLEIGDTLILGTDGLFDNMKMDELLELIAEGDEAGQSPSVLAHRIAQTAMEFSMDENKTSPFAEMANEAGFIFLGGKRDDITVIVGKVKE</sequence>
<dbReference type="Proteomes" id="UP001300502">
    <property type="component" value="Unassembled WGS sequence"/>
</dbReference>
<dbReference type="PANTHER" id="PTHR12320:SF1">
    <property type="entry name" value="PROTEIN PHOSPHATASE PTC7 HOMOLOG"/>
    <property type="match status" value="1"/>
</dbReference>
<dbReference type="SUPFAM" id="SSF81606">
    <property type="entry name" value="PP2C-like"/>
    <property type="match status" value="1"/>
</dbReference>
<keyword evidence="1" id="KW-0378">Hydrolase</keyword>
<evidence type="ECO:0000313" key="4">
    <source>
        <dbReference type="Proteomes" id="UP001300502"/>
    </source>
</evidence>
<name>A0AAV9I409_9RHOD</name>
<comment type="cofactor">
    <cofactor evidence="1">
        <name>Mn(2+)</name>
        <dbReference type="ChEBI" id="CHEBI:29035"/>
    </cofactor>
</comment>
<dbReference type="PROSITE" id="PS51746">
    <property type="entry name" value="PPM_2"/>
    <property type="match status" value="1"/>
</dbReference>
<dbReference type="SMART" id="SM00331">
    <property type="entry name" value="PP2C_SIG"/>
    <property type="match status" value="1"/>
</dbReference>
<dbReference type="AlphaFoldDB" id="A0AAV9I409"/>
<accession>A0AAV9I409</accession>
<keyword evidence="4" id="KW-1185">Reference proteome</keyword>
<protein>
    <recommendedName>
        <fullName evidence="1">Protein phosphatase</fullName>
        <ecNumber evidence="1">3.1.3.16</ecNumber>
    </recommendedName>
</protein>
<gene>
    <name evidence="3" type="ORF">GAYE_PCTG60G1352</name>
</gene>